<gene>
    <name evidence="5" type="ORF">SAMN04490356_5114</name>
</gene>
<evidence type="ECO:0000313" key="5">
    <source>
        <dbReference type="EMBL" id="SEC68639.1"/>
    </source>
</evidence>
<comment type="similarity">
    <text evidence="2">Belongs to the bacterial solute-binding protein 1 family.</text>
</comment>
<dbReference type="Gene3D" id="3.40.190.10">
    <property type="entry name" value="Periplasmic binding protein-like II"/>
    <property type="match status" value="1"/>
</dbReference>
<dbReference type="PROSITE" id="PS51318">
    <property type="entry name" value="TAT"/>
    <property type="match status" value="1"/>
</dbReference>
<keyword evidence="4" id="KW-0732">Signal</keyword>
<dbReference type="SUPFAM" id="SSF53850">
    <property type="entry name" value="Periplasmic binding protein-like II"/>
    <property type="match status" value="1"/>
</dbReference>
<keyword evidence="6" id="KW-1185">Reference proteome</keyword>
<dbReference type="InterPro" id="IPR050490">
    <property type="entry name" value="Bact_solute-bd_prot1"/>
</dbReference>
<dbReference type="PANTHER" id="PTHR43649">
    <property type="entry name" value="ARABINOSE-BINDING PROTEIN-RELATED"/>
    <property type="match status" value="1"/>
</dbReference>
<accession>A0A1H4UIR1</accession>
<dbReference type="Pfam" id="PF13416">
    <property type="entry name" value="SBP_bac_8"/>
    <property type="match status" value="1"/>
</dbReference>
<dbReference type="PANTHER" id="PTHR43649:SF31">
    <property type="entry name" value="SN-GLYCEROL-3-PHOSPHATE-BINDING PERIPLASMIC PROTEIN UGPB"/>
    <property type="match status" value="1"/>
</dbReference>
<comment type="subcellular location">
    <subcellularLocation>
        <location evidence="1">Cell envelope</location>
    </subcellularLocation>
</comment>
<dbReference type="InterPro" id="IPR006059">
    <property type="entry name" value="SBP"/>
</dbReference>
<name>A0A1H4UIR1_STRMJ</name>
<dbReference type="AlphaFoldDB" id="A0A1H4UIR1"/>
<dbReference type="GO" id="GO:0030313">
    <property type="term" value="C:cell envelope"/>
    <property type="evidence" value="ECO:0007669"/>
    <property type="project" value="UniProtKB-SubCell"/>
</dbReference>
<dbReference type="Proteomes" id="UP000198609">
    <property type="component" value="Unassembled WGS sequence"/>
</dbReference>
<evidence type="ECO:0000313" key="6">
    <source>
        <dbReference type="Proteomes" id="UP000198609"/>
    </source>
</evidence>
<dbReference type="InterPro" id="IPR006311">
    <property type="entry name" value="TAT_signal"/>
</dbReference>
<sequence length="561" mass="60923">MSNSQASASTSAPGRRTFLASTAVAAVAVAGGTPLLSGCSTEEGSGKGGTTSGKELKNLLPTYAASTVADPDIPSVNGSSPGYTKAPPAAALVASVKGKPGHGGSYTMFEPLWGTPPPKNNAYYKAVNDALGAKISLQPQDGNTYGEKLGAVLASGDIADIVMIPLWEMGGRIHGAVSAKFADLGPYLSGDQVKKYPNLAAIPTAAWQMSVFGGKLRGLPMPSRPLAGVIPYYREDIFAKEGYQVPKSPAGFLDLAKEITRPKSKVWACDDMWWSAQRFFGCPGEKPYYWVEKDGKLVHKVETENYLEALEWCRKLFARGYVHPDAVAGKGNDALTRFTSGQTLLYNDGDAKWYGATFEQAGPNPEFKIQGMDWFGPDGGDPVIYLDPPAQIWSFLNKNLSKDEIEEILALANFIAAPFGTKEQRLIDYGVEGVHHDMKKGVPVKNATGVRDVQDTYRFIASPQAGVAYPDFPKTVEDYCGWMQRMGKFARKPLFYGMQVQEPNRYASLYTPFEDLAKDVTRGRKSIKDAQRAISDWRGGGGDRLRDWYAKLLDKNGSGSR</sequence>
<keyword evidence="3" id="KW-0813">Transport</keyword>
<evidence type="ECO:0000256" key="3">
    <source>
        <dbReference type="ARBA" id="ARBA00022448"/>
    </source>
</evidence>
<evidence type="ECO:0000256" key="4">
    <source>
        <dbReference type="ARBA" id="ARBA00022729"/>
    </source>
</evidence>
<proteinExistence type="inferred from homology"/>
<evidence type="ECO:0000256" key="1">
    <source>
        <dbReference type="ARBA" id="ARBA00004196"/>
    </source>
</evidence>
<protein>
    <submittedName>
        <fullName evidence="5">Putative aldouronate transport system substrate-binding protein</fullName>
    </submittedName>
</protein>
<organism evidence="5 6">
    <name type="scientific">Streptomyces melanosporofaciens</name>
    <dbReference type="NCBI Taxonomy" id="67327"/>
    <lineage>
        <taxon>Bacteria</taxon>
        <taxon>Bacillati</taxon>
        <taxon>Actinomycetota</taxon>
        <taxon>Actinomycetes</taxon>
        <taxon>Kitasatosporales</taxon>
        <taxon>Streptomycetaceae</taxon>
        <taxon>Streptomyces</taxon>
        <taxon>Streptomyces violaceusniger group</taxon>
    </lineage>
</organism>
<evidence type="ECO:0000256" key="2">
    <source>
        <dbReference type="ARBA" id="ARBA00008520"/>
    </source>
</evidence>
<dbReference type="RefSeq" id="WP_093465023.1">
    <property type="nucleotide sequence ID" value="NZ_FNST01000002.1"/>
</dbReference>
<dbReference type="EMBL" id="FNST01000002">
    <property type="protein sequence ID" value="SEC68639.1"/>
    <property type="molecule type" value="Genomic_DNA"/>
</dbReference>
<reference evidence="6" key="1">
    <citation type="submission" date="2016-10" db="EMBL/GenBank/DDBJ databases">
        <authorList>
            <person name="Varghese N."/>
            <person name="Submissions S."/>
        </authorList>
    </citation>
    <scope>NUCLEOTIDE SEQUENCE [LARGE SCALE GENOMIC DNA]</scope>
    <source>
        <strain evidence="6">DSM 40318</strain>
    </source>
</reference>